<sequence>MLVIFTDNQILSPETVCQSCLLANGKGQPRWSGGKLRCGQAINNFTQQQPDQYECMMGFRVANIE</sequence>
<evidence type="ECO:0000313" key="2">
    <source>
        <dbReference type="Proteomes" id="UP000299367"/>
    </source>
</evidence>
<proteinExistence type="predicted"/>
<comment type="caution">
    <text evidence="1">The sequence shown here is derived from an EMBL/GenBank/DDBJ whole genome shotgun (WGS) entry which is preliminary data.</text>
</comment>
<dbReference type="RefSeq" id="WP_137906828.1">
    <property type="nucleotide sequence ID" value="NZ_BJCF01000005.1"/>
</dbReference>
<organism evidence="1 2">
    <name type="scientific">Dolichospermum planctonicum</name>
    <dbReference type="NCBI Taxonomy" id="136072"/>
    <lineage>
        <taxon>Bacteria</taxon>
        <taxon>Bacillati</taxon>
        <taxon>Cyanobacteriota</taxon>
        <taxon>Cyanophyceae</taxon>
        <taxon>Nostocales</taxon>
        <taxon>Aphanizomenonaceae</taxon>
        <taxon>Dolichospermum</taxon>
    </lineage>
</organism>
<dbReference type="EMBL" id="BJCF01000005">
    <property type="protein sequence ID" value="GCL41062.1"/>
    <property type="molecule type" value="Genomic_DNA"/>
</dbReference>
<gene>
    <name evidence="1" type="ORF">NIES80_07550</name>
</gene>
<dbReference type="OrthoDB" id="515521at2"/>
<dbReference type="Proteomes" id="UP000299367">
    <property type="component" value="Unassembled WGS sequence"/>
</dbReference>
<dbReference type="AlphaFoldDB" id="A0A480A954"/>
<reference evidence="2" key="1">
    <citation type="submission" date="2019-02" db="EMBL/GenBank/DDBJ databases">
        <title>Draft genome sequence of Dolichospermum planctonicum NIES-80.</title>
        <authorList>
            <person name="Yamaguchi H."/>
            <person name="Suzuki S."/>
            <person name="Kawachi M."/>
        </authorList>
    </citation>
    <scope>NUCLEOTIDE SEQUENCE [LARGE SCALE GENOMIC DNA]</scope>
    <source>
        <strain evidence="2">NIES-80</strain>
    </source>
</reference>
<accession>A0A480A954</accession>
<name>A0A480A954_9CYAN</name>
<protein>
    <submittedName>
        <fullName evidence="1">Uncharacterized protein</fullName>
    </submittedName>
</protein>
<evidence type="ECO:0000313" key="1">
    <source>
        <dbReference type="EMBL" id="GCL41062.1"/>
    </source>
</evidence>